<dbReference type="AlphaFoldDB" id="A0A402CZG5"/>
<organism evidence="2 3">
    <name type="scientific">Capsulimonas corticalis</name>
    <dbReference type="NCBI Taxonomy" id="2219043"/>
    <lineage>
        <taxon>Bacteria</taxon>
        <taxon>Bacillati</taxon>
        <taxon>Armatimonadota</taxon>
        <taxon>Armatimonadia</taxon>
        <taxon>Capsulimonadales</taxon>
        <taxon>Capsulimonadaceae</taxon>
        <taxon>Capsulimonas</taxon>
    </lineage>
</organism>
<name>A0A402CZG5_9BACT</name>
<reference evidence="2 3" key="1">
    <citation type="journal article" date="2019" name="Int. J. Syst. Evol. Microbiol.">
        <title>Capsulimonas corticalis gen. nov., sp. nov., an aerobic capsulated bacterium, of a novel bacterial order, Capsulimonadales ord. nov., of the class Armatimonadia of the phylum Armatimonadetes.</title>
        <authorList>
            <person name="Li J."/>
            <person name="Kudo C."/>
            <person name="Tonouchi A."/>
        </authorList>
    </citation>
    <scope>NUCLEOTIDE SEQUENCE [LARGE SCALE GENOMIC DNA]</scope>
    <source>
        <strain evidence="2 3">AX-7</strain>
    </source>
</reference>
<feature type="compositionally biased region" description="Basic and acidic residues" evidence="1">
    <location>
        <begin position="71"/>
        <end position="90"/>
    </location>
</feature>
<evidence type="ECO:0000256" key="1">
    <source>
        <dbReference type="SAM" id="MobiDB-lite"/>
    </source>
</evidence>
<dbReference type="EMBL" id="AP025739">
    <property type="protein sequence ID" value="BDI29396.1"/>
    <property type="molecule type" value="Genomic_DNA"/>
</dbReference>
<feature type="region of interest" description="Disordered" evidence="1">
    <location>
        <begin position="1151"/>
        <end position="1181"/>
    </location>
</feature>
<sequence length="1181" mass="125320">MANDDGIIGSTARIDSQDALDLLTARAEEINGGSAQSPSADVDSIVDDLAAKDATDLGETPAAAPSRKRRQNPEVAERQRLQTQKVRDNTDQNLIKRQAETAAAQAKADAIARTAEAKADATIRTAEARARSAEARAAKVAPTPLDPSVVDAAVDFASDFQGYRDEASDAWMQTQLDRGIPVTRQSMNALRPEMVQNFAERPAPPREPTPAERQLNEFASFRESYTGKADQMEEAFRDHLIERGEATPAQRLAAEKDSFRQSLPGGKSREAMKTSQELGFAVGYGFQSVTTGVTKALDPMMSGEAYLPGQSWEQAGSSLFPLAGSLVGTMIGGRVGGPGGSLAGQFIGQGIGQTAEDLLDTYRTGHTYAQQRAGEMLGSGRGGADAVEEFTNALRNAATPAAKELAETLTKLGQNGPVTAGSVNEFGQLQSSMGVAFDHNVTTLGGFLDSSPFFGGLRAKYGSGPTTGVSQQDYLGVANAAALSGNYDAMDTALAHAEAVRDMTYANPQYVKDKEFTDRYTRETSNPFSSEYWSHVGKPSQDDAYEAALDRLKHEPKTLPGAPTLGQQETAIRAAFEAHNLAQSDVLSGQAASATVGARLQLDMIYGGNGSTIRAALPGIEAGVSSQIRGLQRDADMARKAAAALTKNDPETLNIKRQLLASADVDDSKILGLRSVAPSTKKAGYYPDEDAVGAGYGLSRSEDQYSLTVGLLAGGSYQGLAVLENKSLDTQVARAAHLRKLAQTDPYADSAKKAGYLTEAIQIETSAQSERYDYARSIDRQEIDSTNLDVGHAQAGVERALAYAGPSSYSSAFGAEAAAYGAKIQALTEQLQRGGLTVDDYNRKEQELTSTRRAANALPGQEATAFYGASLAIAGAGIDKASTTAQIARLTGGSDVVNPLLPDVISQMESERSLLLDKSRDPRIAEPARREAEEAAERMRMQQIGVRFQEVQFSQEPVDQGHQIDVEGALSRVGRSFLEPGNVSALRSEALRMAREDISGYDAQVAKAQGTMSKSEFDVLRPAIALQRNQLLGKVTDLAESADADFYKNLPALSIGGGSFERRDLPSPARVAADMEGRGYAGIAVRNFGFFKRKSGLDFVGETGDISAGGRDYAVTHPGDTTAQGLAQAIAALQKSLENLTIKGDITVKDGSNRSKMTGTIKSGTTDQQGLGAAVPGLPHN</sequence>
<dbReference type="Proteomes" id="UP000287394">
    <property type="component" value="Chromosome"/>
</dbReference>
<keyword evidence="3" id="KW-1185">Reference proteome</keyword>
<accession>A0A402CZG5</accession>
<evidence type="ECO:0000313" key="2">
    <source>
        <dbReference type="EMBL" id="BDI29396.1"/>
    </source>
</evidence>
<gene>
    <name evidence="2" type="ORF">CCAX7_14470</name>
</gene>
<feature type="compositionally biased region" description="Polar residues" evidence="1">
    <location>
        <begin position="1154"/>
        <end position="1169"/>
    </location>
</feature>
<evidence type="ECO:0000313" key="3">
    <source>
        <dbReference type="Proteomes" id="UP000287394"/>
    </source>
</evidence>
<feature type="region of interest" description="Disordered" evidence="1">
    <location>
        <begin position="30"/>
        <end position="99"/>
    </location>
</feature>
<dbReference type="KEGG" id="ccot:CCAX7_14470"/>
<proteinExistence type="predicted"/>
<dbReference type="RefSeq" id="WP_119322716.1">
    <property type="nucleotide sequence ID" value="NZ_AP025739.1"/>
</dbReference>
<protein>
    <submittedName>
        <fullName evidence="2">Uncharacterized protein</fullName>
    </submittedName>
</protein>